<dbReference type="PIRSF" id="PIRSF017082">
    <property type="entry name" value="YflP"/>
    <property type="match status" value="1"/>
</dbReference>
<keyword evidence="2" id="KW-0732">Signal</keyword>
<comment type="similarity">
    <text evidence="1">Belongs to the UPF0065 (bug) family.</text>
</comment>
<gene>
    <name evidence="3" type="ORF">HD842_001814</name>
</gene>
<dbReference type="Proteomes" id="UP000540787">
    <property type="component" value="Unassembled WGS sequence"/>
</dbReference>
<comment type="caution">
    <text evidence="3">The sequence shown here is derived from an EMBL/GenBank/DDBJ whole genome shotgun (WGS) entry which is preliminary data.</text>
</comment>
<dbReference type="PANTHER" id="PTHR42928:SF5">
    <property type="entry name" value="BLR1237 PROTEIN"/>
    <property type="match status" value="1"/>
</dbReference>
<evidence type="ECO:0000256" key="2">
    <source>
        <dbReference type="SAM" id="SignalP"/>
    </source>
</evidence>
<keyword evidence="3" id="KW-0675">Receptor</keyword>
<evidence type="ECO:0000313" key="3">
    <source>
        <dbReference type="EMBL" id="MBB6133703.1"/>
    </source>
</evidence>
<dbReference type="InterPro" id="IPR005064">
    <property type="entry name" value="BUG"/>
</dbReference>
<dbReference type="InterPro" id="IPR042100">
    <property type="entry name" value="Bug_dom1"/>
</dbReference>
<feature type="signal peptide" evidence="2">
    <location>
        <begin position="1"/>
        <end position="25"/>
    </location>
</feature>
<evidence type="ECO:0000256" key="1">
    <source>
        <dbReference type="ARBA" id="ARBA00006987"/>
    </source>
</evidence>
<reference evidence="3 4" key="1">
    <citation type="submission" date="2020-08" db="EMBL/GenBank/DDBJ databases">
        <title>The Agave Microbiome: Exploring the role of microbial communities in plant adaptations to desert environments.</title>
        <authorList>
            <person name="Partida-Martinez L.P."/>
        </authorList>
    </citation>
    <scope>NUCLEOTIDE SEQUENCE [LARGE SCALE GENOMIC DNA]</scope>
    <source>
        <strain evidence="3 4">AT3.2</strain>
    </source>
</reference>
<dbReference type="RefSeq" id="WP_183553316.1">
    <property type="nucleotide sequence ID" value="NZ_JACHBX010000001.1"/>
</dbReference>
<feature type="chain" id="PRO_5030729047" evidence="2">
    <location>
        <begin position="26"/>
        <end position="327"/>
    </location>
</feature>
<dbReference type="SUPFAM" id="SSF53850">
    <property type="entry name" value="Periplasmic binding protein-like II"/>
    <property type="match status" value="1"/>
</dbReference>
<keyword evidence="4" id="KW-1185">Reference proteome</keyword>
<proteinExistence type="inferred from homology"/>
<dbReference type="Gene3D" id="3.40.190.150">
    <property type="entry name" value="Bordetella uptake gene, domain 1"/>
    <property type="match status" value="1"/>
</dbReference>
<dbReference type="PANTHER" id="PTHR42928">
    <property type="entry name" value="TRICARBOXYLATE-BINDING PROTEIN"/>
    <property type="match status" value="1"/>
</dbReference>
<protein>
    <submittedName>
        <fullName evidence="3">Tripartite-type tricarboxylate transporter receptor subunit TctC</fullName>
    </submittedName>
</protein>
<evidence type="ECO:0000313" key="4">
    <source>
        <dbReference type="Proteomes" id="UP000540787"/>
    </source>
</evidence>
<dbReference type="Gene3D" id="3.40.190.10">
    <property type="entry name" value="Periplasmic binding protein-like II"/>
    <property type="match status" value="1"/>
</dbReference>
<sequence length="327" mass="34527">MPTHAITRRVLSAAIALLASSAALAADYPEKTITLVVPFSAGGPTDVVARILGQAMAKSLKQSIIVENALGAGGTLAAGRIARATPDGYTLLLHHNGMATSTTLYRKLAFNPMTDFEYIGQVADVPMVLMARKDLAANTLPELIAMIKSKKDAMTLGHAGLGAVSHQCGMLFLSAIGVPLTTVPYKGTAPALSDMLGGQIDLLCDQTTQTTSYIRTNRVKVYGATTKTRIPSLPALPTLAEQGMAGFEMYVWHGMYAPKGTPPAVVARIGTALREALNDPNVKARFAELGAEPVSDAKATPEGLRTHLKAEIDKWGPIYKKNGAFAD</sequence>
<accession>A0A7W9WZH3</accession>
<organism evidence="3 4">
    <name type="scientific">Massilia aurea</name>
    <dbReference type="NCBI Taxonomy" id="373040"/>
    <lineage>
        <taxon>Bacteria</taxon>
        <taxon>Pseudomonadati</taxon>
        <taxon>Pseudomonadota</taxon>
        <taxon>Betaproteobacteria</taxon>
        <taxon>Burkholderiales</taxon>
        <taxon>Oxalobacteraceae</taxon>
        <taxon>Telluria group</taxon>
        <taxon>Massilia</taxon>
    </lineage>
</organism>
<dbReference type="AlphaFoldDB" id="A0A7W9WZH3"/>
<name>A0A7W9WZH3_9BURK</name>
<dbReference type="Pfam" id="PF03401">
    <property type="entry name" value="TctC"/>
    <property type="match status" value="1"/>
</dbReference>
<dbReference type="EMBL" id="JACHBX010000001">
    <property type="protein sequence ID" value="MBB6133703.1"/>
    <property type="molecule type" value="Genomic_DNA"/>
</dbReference>